<dbReference type="EMBL" id="JAPWDO010000007">
    <property type="protein sequence ID" value="KAJ5462481.1"/>
    <property type="molecule type" value="Genomic_DNA"/>
</dbReference>
<feature type="non-terminal residue" evidence="1">
    <location>
        <position position="74"/>
    </location>
</feature>
<reference evidence="1" key="1">
    <citation type="submission" date="2022-12" db="EMBL/GenBank/DDBJ databases">
        <authorList>
            <person name="Petersen C."/>
        </authorList>
    </citation>
    <scope>NUCLEOTIDE SEQUENCE</scope>
    <source>
        <strain evidence="1">IBT 17660</strain>
    </source>
</reference>
<evidence type="ECO:0000313" key="2">
    <source>
        <dbReference type="Proteomes" id="UP001147760"/>
    </source>
</evidence>
<accession>A0A9W9WI16</accession>
<dbReference type="Proteomes" id="UP001147760">
    <property type="component" value="Unassembled WGS sequence"/>
</dbReference>
<protein>
    <submittedName>
        <fullName evidence="1">Uncharacterized protein</fullName>
    </submittedName>
</protein>
<comment type="caution">
    <text evidence="1">The sequence shown here is derived from an EMBL/GenBank/DDBJ whole genome shotgun (WGS) entry which is preliminary data.</text>
</comment>
<organism evidence="1 2">
    <name type="scientific">Penicillium desertorum</name>
    <dbReference type="NCBI Taxonomy" id="1303715"/>
    <lineage>
        <taxon>Eukaryota</taxon>
        <taxon>Fungi</taxon>
        <taxon>Dikarya</taxon>
        <taxon>Ascomycota</taxon>
        <taxon>Pezizomycotina</taxon>
        <taxon>Eurotiomycetes</taxon>
        <taxon>Eurotiomycetidae</taxon>
        <taxon>Eurotiales</taxon>
        <taxon>Aspergillaceae</taxon>
        <taxon>Penicillium</taxon>
    </lineage>
</organism>
<gene>
    <name evidence="1" type="ORF">N7530_010686</name>
</gene>
<sequence>NSRETLLFRGLDPNRSNIYKSTKGTKPDNSVSTRDLAPIRLYILREIASTIWLLMPFYSKSLALSIKPRTSIAI</sequence>
<keyword evidence="2" id="KW-1185">Reference proteome</keyword>
<name>A0A9W9WI16_9EURO</name>
<proteinExistence type="predicted"/>
<dbReference type="AlphaFoldDB" id="A0A9W9WI16"/>
<reference evidence="1" key="2">
    <citation type="journal article" date="2023" name="IMA Fungus">
        <title>Comparative genomic study of the Penicillium genus elucidates a diverse pangenome and 15 lateral gene transfer events.</title>
        <authorList>
            <person name="Petersen C."/>
            <person name="Sorensen T."/>
            <person name="Nielsen M.R."/>
            <person name="Sondergaard T.E."/>
            <person name="Sorensen J.L."/>
            <person name="Fitzpatrick D.A."/>
            <person name="Frisvad J.C."/>
            <person name="Nielsen K.L."/>
        </authorList>
    </citation>
    <scope>NUCLEOTIDE SEQUENCE</scope>
    <source>
        <strain evidence="1">IBT 17660</strain>
    </source>
</reference>
<evidence type="ECO:0000313" key="1">
    <source>
        <dbReference type="EMBL" id="KAJ5462481.1"/>
    </source>
</evidence>